<proteinExistence type="predicted"/>
<dbReference type="AlphaFoldDB" id="A0A1F6ETX7"/>
<sequence length="557" mass="61947">MFVCENGYMIEKKRDLSRPAKAMLGGGDKSIEKIADQHGDIPIAELVTCLDACMKAQGDISEETADQTSVVNAVHQAEQQVKAREDIFDRALKTEQGLRALLPHLKIISFGASDRFRKTHPELPLQTLPLWSLSLLERQLPYYAAELGKSSTNNGNDTPASRKQALMAPLADIATTLMLPGEKIAHEGNEHILASAVQALEAMYRTVAEVPTVDFPRGLMKAWEEDRVLEFLYKYAAQDISDEVRHALLEKPGEHLNVFYFVADHVPRYGDTSRPAGTLRSLGEARAQSLWKETLDKLDLSKKDAPSQWQTEDTLRDTALHALALESTHPGGVKLLAERFGIHEFGRYPVEVLRNQLKELESDKPYGLAIYPRSNDEAFQGPIFRLEVFANKLHDFGHTIRIIEVGNKIELARRIIELDNAYAKTAGKIDFALIHGHGTPDSIQLGAGNGFIRGKEHIITKDIWSRGAQRLSSFFRKRAPIVLDSCSTGKNAGIGQQLSAVFRTKVVAPDAPENLMVLTAKLTRSGNIDLDARYSSEAKPVTANTYVRGVLKEKRRK</sequence>
<name>A0A1F6ETX7_9BACT</name>
<protein>
    <submittedName>
        <fullName evidence="1">Uncharacterized protein</fullName>
    </submittedName>
</protein>
<organism evidence="1 2">
    <name type="scientific">Candidatus Kaiserbacteria bacterium RIFCSPLOWO2_01_FULL_54_24</name>
    <dbReference type="NCBI Taxonomy" id="1798515"/>
    <lineage>
        <taxon>Bacteria</taxon>
        <taxon>Candidatus Kaiseribacteriota</taxon>
    </lineage>
</organism>
<dbReference type="EMBL" id="MFMC01000028">
    <property type="protein sequence ID" value="OGG77060.1"/>
    <property type="molecule type" value="Genomic_DNA"/>
</dbReference>
<dbReference type="Proteomes" id="UP000177215">
    <property type="component" value="Unassembled WGS sequence"/>
</dbReference>
<accession>A0A1F6ETX7</accession>
<dbReference type="STRING" id="1798515.A3B35_00095"/>
<evidence type="ECO:0000313" key="2">
    <source>
        <dbReference type="Proteomes" id="UP000177215"/>
    </source>
</evidence>
<comment type="caution">
    <text evidence="1">The sequence shown here is derived from an EMBL/GenBank/DDBJ whole genome shotgun (WGS) entry which is preliminary data.</text>
</comment>
<evidence type="ECO:0000313" key="1">
    <source>
        <dbReference type="EMBL" id="OGG77060.1"/>
    </source>
</evidence>
<reference evidence="1 2" key="1">
    <citation type="journal article" date="2016" name="Nat. Commun.">
        <title>Thousands of microbial genomes shed light on interconnected biogeochemical processes in an aquifer system.</title>
        <authorList>
            <person name="Anantharaman K."/>
            <person name="Brown C.T."/>
            <person name="Hug L.A."/>
            <person name="Sharon I."/>
            <person name="Castelle C.J."/>
            <person name="Probst A.J."/>
            <person name="Thomas B.C."/>
            <person name="Singh A."/>
            <person name="Wilkins M.J."/>
            <person name="Karaoz U."/>
            <person name="Brodie E.L."/>
            <person name="Williams K.H."/>
            <person name="Hubbard S.S."/>
            <person name="Banfield J.F."/>
        </authorList>
    </citation>
    <scope>NUCLEOTIDE SEQUENCE [LARGE SCALE GENOMIC DNA]</scope>
</reference>
<gene>
    <name evidence="1" type="ORF">A3B35_00095</name>
</gene>